<evidence type="ECO:0000313" key="3">
    <source>
        <dbReference type="Proteomes" id="UP000036426"/>
    </source>
</evidence>
<dbReference type="PROSITE" id="PS51257">
    <property type="entry name" value="PROKAR_LIPOPROTEIN"/>
    <property type="match status" value="1"/>
</dbReference>
<accession>A0A0J1GS45</accession>
<evidence type="ECO:0000313" key="2">
    <source>
        <dbReference type="EMBL" id="KLV02585.1"/>
    </source>
</evidence>
<organism evidence="2 3">
    <name type="scientific">Photobacterium aphoticum</name>
    <dbReference type="NCBI Taxonomy" id="754436"/>
    <lineage>
        <taxon>Bacteria</taxon>
        <taxon>Pseudomonadati</taxon>
        <taxon>Pseudomonadota</taxon>
        <taxon>Gammaproteobacteria</taxon>
        <taxon>Vibrionales</taxon>
        <taxon>Vibrionaceae</taxon>
        <taxon>Photobacterium</taxon>
    </lineage>
</organism>
<dbReference type="RefSeq" id="WP_047872842.1">
    <property type="nucleotide sequence ID" value="NZ_BMYC01000007.1"/>
</dbReference>
<dbReference type="PATRIC" id="fig|754436.4.peg.586"/>
<dbReference type="InterPro" id="IPR010865">
    <property type="entry name" value="DUF1499"/>
</dbReference>
<sequence>MRPALYRTLALFAATSLLIGCGSADQADTTVNRYQINHICGDSPNCVSTQDEREAHYLSPFVLTAKGTKSWKQIQRLALTLPGAALADERPDYFRVVCTSMFFRFKDDFEVMQVGDILEVRSASRVGYSDFGVNRERAEQFRHHLLTAGYVQSE</sequence>
<dbReference type="AlphaFoldDB" id="A0A0J1GS45"/>
<proteinExistence type="predicted"/>
<keyword evidence="3" id="KW-1185">Reference proteome</keyword>
<keyword evidence="1" id="KW-0732">Signal</keyword>
<reference evidence="2 3" key="1">
    <citation type="submission" date="2015-05" db="EMBL/GenBank/DDBJ databases">
        <title>Photobacterium galathea sp. nov.</title>
        <authorList>
            <person name="Machado H."/>
            <person name="Gram L."/>
        </authorList>
    </citation>
    <scope>NUCLEOTIDE SEQUENCE [LARGE SCALE GENOMIC DNA]</scope>
    <source>
        <strain evidence="2 3">DSM 25995</strain>
    </source>
</reference>
<dbReference type="PANTHER" id="PTHR34801">
    <property type="entry name" value="EXPRESSED PROTEIN"/>
    <property type="match status" value="1"/>
</dbReference>
<evidence type="ECO:0008006" key="4">
    <source>
        <dbReference type="Google" id="ProtNLM"/>
    </source>
</evidence>
<evidence type="ECO:0000256" key="1">
    <source>
        <dbReference type="SAM" id="SignalP"/>
    </source>
</evidence>
<feature type="chain" id="PRO_5005252390" description="DUF1499 domain-containing protein" evidence="1">
    <location>
        <begin position="28"/>
        <end position="154"/>
    </location>
</feature>
<name>A0A0J1GS45_9GAMM</name>
<dbReference type="PIRSF" id="PIRSF026426">
    <property type="entry name" value="DUF1499"/>
    <property type="match status" value="1"/>
</dbReference>
<dbReference type="PANTHER" id="PTHR34801:SF6">
    <property type="entry name" value="SLL1620 PROTEIN"/>
    <property type="match status" value="1"/>
</dbReference>
<dbReference type="Proteomes" id="UP000036426">
    <property type="component" value="Unassembled WGS sequence"/>
</dbReference>
<gene>
    <name evidence="2" type="ORF">ABT58_02795</name>
</gene>
<feature type="signal peptide" evidence="1">
    <location>
        <begin position="1"/>
        <end position="27"/>
    </location>
</feature>
<protein>
    <recommendedName>
        <fullName evidence="4">DUF1499 domain-containing protein</fullName>
    </recommendedName>
</protein>
<dbReference type="EMBL" id="LDOV01000005">
    <property type="protein sequence ID" value="KLV02585.1"/>
    <property type="molecule type" value="Genomic_DNA"/>
</dbReference>
<dbReference type="OrthoDB" id="9793534at2"/>
<comment type="caution">
    <text evidence="2">The sequence shown here is derived from an EMBL/GenBank/DDBJ whole genome shotgun (WGS) entry which is preliminary data.</text>
</comment>
<dbReference type="Pfam" id="PF07386">
    <property type="entry name" value="DUF1499"/>
    <property type="match status" value="1"/>
</dbReference>